<comment type="pathway">
    <text evidence="1">Lipid metabolism.</text>
</comment>
<evidence type="ECO:0000256" key="4">
    <source>
        <dbReference type="SAM" id="Phobius"/>
    </source>
</evidence>
<dbReference type="CDD" id="cd07989">
    <property type="entry name" value="LPLAT_AGPAT-like"/>
    <property type="match status" value="1"/>
</dbReference>
<evidence type="ECO:0000313" key="6">
    <source>
        <dbReference type="EMBL" id="MBC6489577.1"/>
    </source>
</evidence>
<organism evidence="6 7">
    <name type="scientific">Flavihumibacter stibioxidans</name>
    <dbReference type="NCBI Taxonomy" id="1834163"/>
    <lineage>
        <taxon>Bacteria</taxon>
        <taxon>Pseudomonadati</taxon>
        <taxon>Bacteroidota</taxon>
        <taxon>Chitinophagia</taxon>
        <taxon>Chitinophagales</taxon>
        <taxon>Chitinophagaceae</taxon>
        <taxon>Flavihumibacter</taxon>
    </lineage>
</organism>
<keyword evidence="3 6" id="KW-0012">Acyltransferase</keyword>
<dbReference type="EMBL" id="MBUA01000001">
    <property type="protein sequence ID" value="MBC6489577.1"/>
    <property type="molecule type" value="Genomic_DNA"/>
</dbReference>
<keyword evidence="4" id="KW-0812">Transmembrane</keyword>
<reference evidence="6 7" key="1">
    <citation type="submission" date="2016-07" db="EMBL/GenBank/DDBJ databases">
        <title>Genome analysis of Flavihumibacter stibioxidans YS-17.</title>
        <authorList>
            <person name="Shi K."/>
            <person name="Han Y."/>
            <person name="Wang G."/>
        </authorList>
    </citation>
    <scope>NUCLEOTIDE SEQUENCE [LARGE SCALE GENOMIC DNA]</scope>
    <source>
        <strain evidence="6 7">YS-17</strain>
    </source>
</reference>
<dbReference type="SUPFAM" id="SSF69593">
    <property type="entry name" value="Glycerol-3-phosphate (1)-acyltransferase"/>
    <property type="match status" value="1"/>
</dbReference>
<dbReference type="PANTHER" id="PTHR10434">
    <property type="entry name" value="1-ACYL-SN-GLYCEROL-3-PHOSPHATE ACYLTRANSFERASE"/>
    <property type="match status" value="1"/>
</dbReference>
<accession>A0ABR7M3L7</accession>
<evidence type="ECO:0000256" key="2">
    <source>
        <dbReference type="ARBA" id="ARBA00022679"/>
    </source>
</evidence>
<feature type="transmembrane region" description="Helical" evidence="4">
    <location>
        <begin position="12"/>
        <end position="36"/>
    </location>
</feature>
<name>A0ABR7M3L7_9BACT</name>
<comment type="caution">
    <text evidence="6">The sequence shown here is derived from an EMBL/GenBank/DDBJ whole genome shotgun (WGS) entry which is preliminary data.</text>
</comment>
<dbReference type="Proteomes" id="UP000765802">
    <property type="component" value="Unassembled WGS sequence"/>
</dbReference>
<keyword evidence="4" id="KW-0472">Membrane</keyword>
<keyword evidence="7" id="KW-1185">Reference proteome</keyword>
<evidence type="ECO:0000313" key="7">
    <source>
        <dbReference type="Proteomes" id="UP000765802"/>
    </source>
</evidence>
<proteinExistence type="predicted"/>
<gene>
    <name evidence="6" type="ORF">BC349_01245</name>
</gene>
<keyword evidence="4" id="KW-1133">Transmembrane helix</keyword>
<dbReference type="RefSeq" id="WP_187254936.1">
    <property type="nucleotide sequence ID" value="NZ_JBHULF010000006.1"/>
</dbReference>
<protein>
    <submittedName>
        <fullName evidence="6">Glycerol acyltransferase</fullName>
    </submittedName>
</protein>
<evidence type="ECO:0000256" key="1">
    <source>
        <dbReference type="ARBA" id="ARBA00005189"/>
    </source>
</evidence>
<dbReference type="SMART" id="SM00563">
    <property type="entry name" value="PlsC"/>
    <property type="match status" value="1"/>
</dbReference>
<sequence>MKSAKNIFGTIWAVWAIIAFVITMIFFLIPVFVLCLPLEEPKRTHRFIYHSRIWMAVYLRLIGCPLKVTGKQYFAPGQNYIVICNHNALMDVPVSSPAIPGGNKTIAKAEMAKIPVFGVIYKLGSVLVDRQSDKSRKDSFAKMKAVLDSGLHMCIYPEGTRNKTSEPLKPFHDGAFKLALATRKAIIPGVIFHTRIVNPAHKSFYLMPHPLRIDFLPAIEVRDDDTVESLKQRSFDRMKQHYVNANH</sequence>
<evidence type="ECO:0000256" key="3">
    <source>
        <dbReference type="ARBA" id="ARBA00023315"/>
    </source>
</evidence>
<evidence type="ECO:0000259" key="5">
    <source>
        <dbReference type="SMART" id="SM00563"/>
    </source>
</evidence>
<feature type="domain" description="Phospholipid/glycerol acyltransferase" evidence="5">
    <location>
        <begin position="80"/>
        <end position="194"/>
    </location>
</feature>
<dbReference type="Pfam" id="PF01553">
    <property type="entry name" value="Acyltransferase"/>
    <property type="match status" value="1"/>
</dbReference>
<dbReference type="GO" id="GO:0016746">
    <property type="term" value="F:acyltransferase activity"/>
    <property type="evidence" value="ECO:0007669"/>
    <property type="project" value="UniProtKB-KW"/>
</dbReference>
<dbReference type="PANTHER" id="PTHR10434:SF11">
    <property type="entry name" value="1-ACYL-SN-GLYCEROL-3-PHOSPHATE ACYLTRANSFERASE"/>
    <property type="match status" value="1"/>
</dbReference>
<keyword evidence="2" id="KW-0808">Transferase</keyword>
<dbReference type="InterPro" id="IPR002123">
    <property type="entry name" value="Plipid/glycerol_acylTrfase"/>
</dbReference>